<accession>D7BH17</accession>
<sequence>MTRVLTILVLLLVLPSCRYTFLPLVPERVAFPDRPSIYGTLEPTEKEVVAKLEVHRMPKPGYIELKWYKEETLLAERSLWVEGPGKLEARLPLAASPAENPPPTNNAPQPPAVGGAAQPPASVPQNPNATPRRGEESVSEQKPALEGYYRLVVMLEGSALLQLDMGTPSVPTDPNPPPTP</sequence>
<keyword evidence="3" id="KW-1185">Reference proteome</keyword>
<evidence type="ECO:0000313" key="3">
    <source>
        <dbReference type="Proteomes" id="UP000001916"/>
    </source>
</evidence>
<feature type="compositionally biased region" description="Pro residues" evidence="1">
    <location>
        <begin position="99"/>
        <end position="111"/>
    </location>
</feature>
<dbReference type="RefSeq" id="WP_013158422.1">
    <property type="nucleotide sequence ID" value="NC_014212.1"/>
</dbReference>
<dbReference type="Proteomes" id="UP000001916">
    <property type="component" value="Chromosome"/>
</dbReference>
<organism evidence="2 3">
    <name type="scientific">Allomeiothermus silvanus (strain ATCC 700542 / DSM 9946 / NBRC 106475 / NCIMB 13440 / VI-R2)</name>
    <name type="common">Thermus silvanus</name>
    <dbReference type="NCBI Taxonomy" id="526227"/>
    <lineage>
        <taxon>Bacteria</taxon>
        <taxon>Thermotogati</taxon>
        <taxon>Deinococcota</taxon>
        <taxon>Deinococci</taxon>
        <taxon>Thermales</taxon>
        <taxon>Thermaceae</taxon>
        <taxon>Allomeiothermus</taxon>
    </lineage>
</organism>
<dbReference type="HOGENOM" id="CLU_1494573_0_0_0"/>
<proteinExistence type="predicted"/>
<reference evidence="2 3" key="1">
    <citation type="journal article" date="2010" name="Stand. Genomic Sci.">
        <title>Complete genome sequence of Meiothermus silvanus type strain (VI-R2).</title>
        <authorList>
            <person name="Sikorski J."/>
            <person name="Tindall B.J."/>
            <person name="Lowry S."/>
            <person name="Lucas S."/>
            <person name="Nolan M."/>
            <person name="Copeland A."/>
            <person name="Glavina Del Rio T."/>
            <person name="Tice H."/>
            <person name="Cheng J.F."/>
            <person name="Han C."/>
            <person name="Pitluck S."/>
            <person name="Liolios K."/>
            <person name="Ivanova N."/>
            <person name="Mavromatis K."/>
            <person name="Mikhailova N."/>
            <person name="Pati A."/>
            <person name="Goodwin L."/>
            <person name="Chen A."/>
            <person name="Palaniappan K."/>
            <person name="Land M."/>
            <person name="Hauser L."/>
            <person name="Chang Y.J."/>
            <person name="Jeffries C.D."/>
            <person name="Rohde M."/>
            <person name="Goker M."/>
            <person name="Woyke T."/>
            <person name="Bristow J."/>
            <person name="Eisen J.A."/>
            <person name="Markowitz V."/>
            <person name="Hugenholtz P."/>
            <person name="Kyrpides N.C."/>
            <person name="Klenk H.P."/>
            <person name="Lapidus A."/>
        </authorList>
    </citation>
    <scope>NUCLEOTIDE SEQUENCE [LARGE SCALE GENOMIC DNA]</scope>
    <source>
        <strain evidence="3">ATCC 700542 / DSM 9946 / VI-R2</strain>
    </source>
</reference>
<name>D7BH17_ALLS1</name>
<feature type="compositionally biased region" description="Low complexity" evidence="1">
    <location>
        <begin position="112"/>
        <end position="125"/>
    </location>
</feature>
<evidence type="ECO:0000256" key="1">
    <source>
        <dbReference type="SAM" id="MobiDB-lite"/>
    </source>
</evidence>
<feature type="region of interest" description="Disordered" evidence="1">
    <location>
        <begin position="93"/>
        <end position="143"/>
    </location>
</feature>
<gene>
    <name evidence="2" type="ordered locus">Mesil_1996</name>
</gene>
<dbReference type="STRING" id="526227.Mesil_1996"/>
<dbReference type="eggNOG" id="ENOG503380E">
    <property type="taxonomic scope" value="Bacteria"/>
</dbReference>
<dbReference type="KEGG" id="msv:Mesil_1996"/>
<dbReference type="EMBL" id="CP002042">
    <property type="protein sequence ID" value="ADH63870.1"/>
    <property type="molecule type" value="Genomic_DNA"/>
</dbReference>
<dbReference type="AlphaFoldDB" id="D7BH17"/>
<evidence type="ECO:0000313" key="2">
    <source>
        <dbReference type="EMBL" id="ADH63870.1"/>
    </source>
</evidence>
<dbReference type="OrthoDB" id="32668at2"/>
<protein>
    <submittedName>
        <fullName evidence="2">Uncharacterized protein</fullName>
    </submittedName>
</protein>